<dbReference type="EMBL" id="BPQM01000052">
    <property type="protein sequence ID" value="GJD79054.1"/>
    <property type="molecule type" value="Genomic_DNA"/>
</dbReference>
<dbReference type="InterPro" id="IPR036291">
    <property type="entry name" value="NAD(P)-bd_dom_sf"/>
</dbReference>
<proteinExistence type="predicted"/>
<dbReference type="PANTHER" id="PTHR43162:SF1">
    <property type="entry name" value="PRESTALK A DIFFERENTIATION PROTEIN A"/>
    <property type="match status" value="1"/>
</dbReference>
<dbReference type="PANTHER" id="PTHR43162">
    <property type="match status" value="1"/>
</dbReference>
<feature type="domain" description="NmrA-like" evidence="1">
    <location>
        <begin position="2"/>
        <end position="248"/>
    </location>
</feature>
<reference evidence="2" key="2">
    <citation type="submission" date="2021-08" db="EMBL/GenBank/DDBJ databases">
        <authorList>
            <person name="Tani A."/>
            <person name="Ola A."/>
            <person name="Ogura Y."/>
            <person name="Katsura K."/>
            <person name="Hayashi T."/>
        </authorList>
    </citation>
    <scope>NUCLEOTIDE SEQUENCE</scope>
    <source>
        <strain evidence="2">NBRC 103626</strain>
    </source>
</reference>
<protein>
    <recommendedName>
        <fullName evidence="1">NmrA-like domain-containing protein</fullName>
    </recommendedName>
</protein>
<gene>
    <name evidence="2" type="ORF">NBEOAGPD_2274</name>
</gene>
<dbReference type="Gene3D" id="3.90.25.10">
    <property type="entry name" value="UDP-galactose 4-epimerase, domain 1"/>
    <property type="match status" value="1"/>
</dbReference>
<dbReference type="Gene3D" id="3.40.50.720">
    <property type="entry name" value="NAD(P)-binding Rossmann-like Domain"/>
    <property type="match status" value="1"/>
</dbReference>
<dbReference type="InterPro" id="IPR008030">
    <property type="entry name" value="NmrA-like"/>
</dbReference>
<dbReference type="InterPro" id="IPR051604">
    <property type="entry name" value="Ergot_Alk_Oxidoreductase"/>
</dbReference>
<evidence type="ECO:0000313" key="2">
    <source>
        <dbReference type="EMBL" id="GJD79054.1"/>
    </source>
</evidence>
<dbReference type="CDD" id="cd05251">
    <property type="entry name" value="NmrA_like_SDR_a"/>
    <property type="match status" value="1"/>
</dbReference>
<dbReference type="Proteomes" id="UP001055108">
    <property type="component" value="Unassembled WGS sequence"/>
</dbReference>
<comment type="caution">
    <text evidence="2">The sequence shown here is derived from an EMBL/GenBank/DDBJ whole genome shotgun (WGS) entry which is preliminary data.</text>
</comment>
<accession>A0AA37HNJ6</accession>
<organism evidence="2 3">
    <name type="scientific">Methylobacterium gregans</name>
    <dbReference type="NCBI Taxonomy" id="374424"/>
    <lineage>
        <taxon>Bacteria</taxon>
        <taxon>Pseudomonadati</taxon>
        <taxon>Pseudomonadota</taxon>
        <taxon>Alphaproteobacteria</taxon>
        <taxon>Hyphomicrobiales</taxon>
        <taxon>Methylobacteriaceae</taxon>
        <taxon>Methylobacterium</taxon>
    </lineage>
</organism>
<dbReference type="RefSeq" id="WP_238302915.1">
    <property type="nucleotide sequence ID" value="NZ_BPQM01000052.1"/>
</dbReference>
<dbReference type="SUPFAM" id="SSF51735">
    <property type="entry name" value="NAD(P)-binding Rossmann-fold domains"/>
    <property type="match status" value="1"/>
</dbReference>
<dbReference type="AlphaFoldDB" id="A0AA37HNJ6"/>
<sequence>MTILVTGATGRVGRHVVEQLAKRGAGVRVLTRDPAKARFSEGVEIAKGNLLDIDSVRAAFSGVSTLFLLNAVTGDEFTQALITLNVAREAGVDRVVYLSVFGADRAVNVPHFAVKFGAERMLDAMGFSATILRPTYFIDNEVMIKDVIVNHDVYPMPIGSKGLAMVDARDIAEVAAIELIRREQAPGKLPIETINLVGPDTLTGADAAAIWTDVLGRPVAYGGDDPSGFEANMAGFMPRWMAYEMRLMAERYVSDGMIPELGDRERLTGILGRPLHAYRDFAATLVRPGAATA</sequence>
<dbReference type="Pfam" id="PF05368">
    <property type="entry name" value="NmrA"/>
    <property type="match status" value="1"/>
</dbReference>
<name>A0AA37HNJ6_9HYPH</name>
<evidence type="ECO:0000259" key="1">
    <source>
        <dbReference type="Pfam" id="PF05368"/>
    </source>
</evidence>
<keyword evidence="3" id="KW-1185">Reference proteome</keyword>
<evidence type="ECO:0000313" key="3">
    <source>
        <dbReference type="Proteomes" id="UP001055108"/>
    </source>
</evidence>
<reference evidence="2" key="1">
    <citation type="journal article" date="2016" name="Front. Microbiol.">
        <title>Genome Sequence of the Piezophilic, Mesophilic Sulfate-Reducing Bacterium Desulfovibrio indicus J2T.</title>
        <authorList>
            <person name="Cao J."/>
            <person name="Maignien L."/>
            <person name="Shao Z."/>
            <person name="Alain K."/>
            <person name="Jebbar M."/>
        </authorList>
    </citation>
    <scope>NUCLEOTIDE SEQUENCE</scope>
    <source>
        <strain evidence="2">NBRC 103626</strain>
    </source>
</reference>